<evidence type="ECO:0000256" key="4">
    <source>
        <dbReference type="ARBA" id="ARBA00023163"/>
    </source>
</evidence>
<dbReference type="Pfam" id="PF08281">
    <property type="entry name" value="Sigma70_r4_2"/>
    <property type="match status" value="1"/>
</dbReference>
<evidence type="ECO:0000259" key="5">
    <source>
        <dbReference type="Pfam" id="PF08281"/>
    </source>
</evidence>
<dbReference type="RefSeq" id="WP_016449015.1">
    <property type="nucleotide sequence ID" value="NZ_CP065748.1"/>
</dbReference>
<evidence type="ECO:0000256" key="1">
    <source>
        <dbReference type="ARBA" id="ARBA00010641"/>
    </source>
</evidence>
<protein>
    <submittedName>
        <fullName evidence="6">RNA polymerase sigma factor</fullName>
    </submittedName>
</protein>
<dbReference type="Gene3D" id="1.10.10.10">
    <property type="entry name" value="Winged helix-like DNA-binding domain superfamily/Winged helix DNA-binding domain"/>
    <property type="match status" value="1"/>
</dbReference>
<keyword evidence="7" id="KW-1185">Reference proteome</keyword>
<dbReference type="SUPFAM" id="SSF88946">
    <property type="entry name" value="Sigma2 domain of RNA polymerase sigma factors"/>
    <property type="match status" value="1"/>
</dbReference>
<dbReference type="InterPro" id="IPR039425">
    <property type="entry name" value="RNA_pol_sigma-70-like"/>
</dbReference>
<reference evidence="6 7" key="1">
    <citation type="submission" date="2020-12" db="EMBL/GenBank/DDBJ databases">
        <title>FDA dAtabase for Regulatory Grade micrObial Sequences (FDA-ARGOS): Supporting development and validation of Infectious Disease Dx tests.</title>
        <authorList>
            <person name="Sproer C."/>
            <person name="Gronow S."/>
            <person name="Severitt S."/>
            <person name="Schroder I."/>
            <person name="Tallon L."/>
            <person name="Sadzewicz L."/>
            <person name="Zhao X."/>
            <person name="Boylan J."/>
            <person name="Ott S."/>
            <person name="Bowen H."/>
            <person name="Vavikolanu K."/>
            <person name="Mehta A."/>
            <person name="Aluvathingal J."/>
            <person name="Nadendla S."/>
            <person name="Lowell S."/>
            <person name="Myers T."/>
            <person name="Yan Y."/>
            <person name="Sichtig H."/>
        </authorList>
    </citation>
    <scope>NUCLEOTIDE SEQUENCE [LARGE SCALE GENOMIC DNA]</scope>
    <source>
        <strain evidence="6 7">FDAARGOS_890</strain>
    </source>
</reference>
<evidence type="ECO:0000256" key="2">
    <source>
        <dbReference type="ARBA" id="ARBA00023015"/>
    </source>
</evidence>
<keyword evidence="3" id="KW-0731">Sigma factor</keyword>
<dbReference type="GeneID" id="83662137"/>
<dbReference type="InterPro" id="IPR036388">
    <property type="entry name" value="WH-like_DNA-bd_sf"/>
</dbReference>
<keyword evidence="2" id="KW-0805">Transcription regulation</keyword>
<evidence type="ECO:0000313" key="7">
    <source>
        <dbReference type="Proteomes" id="UP000595064"/>
    </source>
</evidence>
<keyword evidence="4" id="KW-0804">Transcription</keyword>
<accession>A0A7T2YYE9</accession>
<dbReference type="InterPro" id="IPR013249">
    <property type="entry name" value="RNA_pol_sigma70_r4_t2"/>
</dbReference>
<dbReference type="NCBIfam" id="TIGR02937">
    <property type="entry name" value="sigma70-ECF"/>
    <property type="match status" value="1"/>
</dbReference>
<proteinExistence type="inferred from homology"/>
<dbReference type="InterPro" id="IPR014284">
    <property type="entry name" value="RNA_pol_sigma-70_dom"/>
</dbReference>
<comment type="similarity">
    <text evidence="1">Belongs to the sigma-70 factor family. ECF subfamily.</text>
</comment>
<dbReference type="Proteomes" id="UP000595064">
    <property type="component" value="Chromosome"/>
</dbReference>
<feature type="domain" description="RNA polymerase sigma factor 70 region 4 type 2" evidence="5">
    <location>
        <begin position="126"/>
        <end position="178"/>
    </location>
</feature>
<dbReference type="CDD" id="cd06171">
    <property type="entry name" value="Sigma70_r4"/>
    <property type="match status" value="1"/>
</dbReference>
<dbReference type="GO" id="GO:0003677">
    <property type="term" value="F:DNA binding"/>
    <property type="evidence" value="ECO:0007669"/>
    <property type="project" value="InterPro"/>
</dbReference>
<gene>
    <name evidence="6" type="ORF">I6G47_14930</name>
</gene>
<dbReference type="GO" id="GO:0016987">
    <property type="term" value="F:sigma factor activity"/>
    <property type="evidence" value="ECO:0007669"/>
    <property type="project" value="UniProtKB-KW"/>
</dbReference>
<dbReference type="GO" id="GO:0006352">
    <property type="term" value="P:DNA-templated transcription initiation"/>
    <property type="evidence" value="ECO:0007669"/>
    <property type="project" value="InterPro"/>
</dbReference>
<name>A0A7T2YYE9_9BURK</name>
<sequence>MTRHPTPAAWLGLDLHWAYGSLLPAIWRSTRCIHRAQDVLHDAFVRYALSGRHEGIAQPHAYLRVVARTVLADQMAHERRFVPLPELAGEAGAAQHPVARADEIALQEAFTAPSAEMLADLQQRLGAVQRVIQGLPARCREVFWLCKVEGHSQPQIAAMLGISLNMVERHLMRALLDLRAARELLAP</sequence>
<dbReference type="InterPro" id="IPR013325">
    <property type="entry name" value="RNA_pol_sigma_r2"/>
</dbReference>
<dbReference type="PANTHER" id="PTHR43133">
    <property type="entry name" value="RNA POLYMERASE ECF-TYPE SIGMA FACTO"/>
    <property type="match status" value="1"/>
</dbReference>
<dbReference type="InterPro" id="IPR013324">
    <property type="entry name" value="RNA_pol_sigma_r3/r4-like"/>
</dbReference>
<dbReference type="SUPFAM" id="SSF88659">
    <property type="entry name" value="Sigma3 and sigma4 domains of RNA polymerase sigma factors"/>
    <property type="match status" value="1"/>
</dbReference>
<evidence type="ECO:0000256" key="3">
    <source>
        <dbReference type="ARBA" id="ARBA00023082"/>
    </source>
</evidence>
<dbReference type="KEGG" id="dla:I6G47_14930"/>
<dbReference type="PANTHER" id="PTHR43133:SF63">
    <property type="entry name" value="RNA POLYMERASE SIGMA FACTOR FECI-RELATED"/>
    <property type="match status" value="1"/>
</dbReference>
<evidence type="ECO:0000313" key="6">
    <source>
        <dbReference type="EMBL" id="QPS84271.1"/>
    </source>
</evidence>
<dbReference type="EMBL" id="CP065748">
    <property type="protein sequence ID" value="QPS84271.1"/>
    <property type="molecule type" value="Genomic_DNA"/>
</dbReference>
<organism evidence="6 7">
    <name type="scientific">Delftia lacustris</name>
    <dbReference type="NCBI Taxonomy" id="558537"/>
    <lineage>
        <taxon>Bacteria</taxon>
        <taxon>Pseudomonadati</taxon>
        <taxon>Pseudomonadota</taxon>
        <taxon>Betaproteobacteria</taxon>
        <taxon>Burkholderiales</taxon>
        <taxon>Comamonadaceae</taxon>
        <taxon>Delftia</taxon>
    </lineage>
</organism>
<dbReference type="AlphaFoldDB" id="A0A7T2YYE9"/>